<feature type="domain" description="Methionyl/Leucyl tRNA synthetase" evidence="14">
    <location>
        <begin position="41"/>
        <end position="183"/>
    </location>
</feature>
<evidence type="ECO:0000313" key="17">
    <source>
        <dbReference type="Proteomes" id="UP000277457"/>
    </source>
</evidence>
<dbReference type="AlphaFoldDB" id="A0A662D4N4"/>
<dbReference type="CDD" id="cd00812">
    <property type="entry name" value="LeuRS_core"/>
    <property type="match status" value="1"/>
</dbReference>
<dbReference type="PANTHER" id="PTHR43740:SF2">
    <property type="entry name" value="LEUCINE--TRNA LIGASE, MITOCHONDRIAL"/>
    <property type="match status" value="1"/>
</dbReference>
<evidence type="ECO:0000259" key="12">
    <source>
        <dbReference type="Pfam" id="PF00133"/>
    </source>
</evidence>
<sequence length="785" mass="91454">MISDYRPREIERKWQSFWEENKIFSCEKRSDKKKYYLLEMFPYTSGTLHMGHIRNYTIGDVLARYKLMQGYNVLHPIGFDAFGLPAENAAIEKNIHPQKWTYQNIKVLEKQLKQLGLSYDWDREVITCDKDYYRWNQWFFLKLYDKGLVYRKKAPANWCPKCRTVLANEQVVDGRCYRCGAEVSQKELTQWFLKITQYADELLEEIESLEDWPSTVKKMQINWIGRSYGMRINFKLWGDSTLIPVFTTRPDTIFGATYLVLSPQHFLVEKILVKNPGIRDAVEKMRKDQLRKGDVEKEGIFSGLWAINPVNEEKIPIWIANYVLIEYGTGAIMAVPAHDERDFEFAKKYNLPIRVVVRPKGSNLDEETMEKAYVEEGEMVNSAQFDGLPSERGREKISEWMQSRGMATPEVNYKLRDWCISRQRYWGTPIPIIYCERCGVVPVPEEELPVLLPPDVEITGKGGSPLSKISSFVECRCPQCGREARRETDTMDTFVDSSWYFLRYASKKHNSLPFDSEEVNYWMPVDQYIGGIEHAILHLLYARFFTKVLRDLGLIKVGEPFKRLLTQGMVIKDGAKMSKSKGNVVDPGEMIEKFGVDAVRGFILFAAPPEVDLEWKEQGLEGINRFLKRVWKLVNQELEGSSQWSVINAQGRVGTKAEFVEIYRSGLRGEQRQLQWMVHGTIKKVTEDIEHRYHFNTALASLMELVNFLYQFPEKKAPIYQEALSILVLLLSPFAPHISEELWQRMGHKDSIVRQKWPSYGEEFLKKEEVTVVIQVNGKLRDKVR</sequence>
<dbReference type="GO" id="GO:0006429">
    <property type="term" value="P:leucyl-tRNA aminoacylation"/>
    <property type="evidence" value="ECO:0007669"/>
    <property type="project" value="UniProtKB-UniRule"/>
</dbReference>
<dbReference type="Pfam" id="PF08264">
    <property type="entry name" value="Anticodon_1"/>
    <property type="match status" value="1"/>
</dbReference>
<keyword evidence="4 11" id="KW-0436">Ligase</keyword>
<dbReference type="SUPFAM" id="SSF52374">
    <property type="entry name" value="Nucleotidylyl transferase"/>
    <property type="match status" value="1"/>
</dbReference>
<keyword evidence="8 11" id="KW-0030">Aminoacyl-tRNA synthetase</keyword>
<evidence type="ECO:0000256" key="7">
    <source>
        <dbReference type="ARBA" id="ARBA00022917"/>
    </source>
</evidence>
<dbReference type="GO" id="GO:0005829">
    <property type="term" value="C:cytosol"/>
    <property type="evidence" value="ECO:0007669"/>
    <property type="project" value="TreeGrafter"/>
</dbReference>
<evidence type="ECO:0000256" key="2">
    <source>
        <dbReference type="ARBA" id="ARBA00013164"/>
    </source>
</evidence>
<dbReference type="Proteomes" id="UP000277457">
    <property type="component" value="Unassembled WGS sequence"/>
</dbReference>
<evidence type="ECO:0000259" key="13">
    <source>
        <dbReference type="Pfam" id="PF08264"/>
    </source>
</evidence>
<dbReference type="InterPro" id="IPR002302">
    <property type="entry name" value="Leu-tRNA-ligase"/>
</dbReference>
<dbReference type="InterPro" id="IPR009008">
    <property type="entry name" value="Val/Leu/Ile-tRNA-synth_edit"/>
</dbReference>
<proteinExistence type="inferred from homology"/>
<feature type="domain" description="Leucyl-tRNA synthetase editing" evidence="15">
    <location>
        <begin position="222"/>
        <end position="401"/>
    </location>
</feature>
<name>A0A662D4N4_UNCAE</name>
<keyword evidence="7 11" id="KW-0648">Protein biosynthesis</keyword>
<gene>
    <name evidence="16" type="ORF">DRZ78_02070</name>
</gene>
<dbReference type="SUPFAM" id="SSF47323">
    <property type="entry name" value="Anticodon-binding domain of a subclass of class I aminoacyl-tRNA synthetases"/>
    <property type="match status" value="1"/>
</dbReference>
<comment type="catalytic activity">
    <reaction evidence="9">
        <text>tRNA(Leu) + L-leucine + ATP = L-leucyl-tRNA(Leu) + AMP + diphosphate</text>
        <dbReference type="Rhea" id="RHEA:11688"/>
        <dbReference type="Rhea" id="RHEA-COMP:9613"/>
        <dbReference type="Rhea" id="RHEA-COMP:9622"/>
        <dbReference type="ChEBI" id="CHEBI:30616"/>
        <dbReference type="ChEBI" id="CHEBI:33019"/>
        <dbReference type="ChEBI" id="CHEBI:57427"/>
        <dbReference type="ChEBI" id="CHEBI:78442"/>
        <dbReference type="ChEBI" id="CHEBI:78494"/>
        <dbReference type="ChEBI" id="CHEBI:456215"/>
        <dbReference type="EC" id="6.1.1.4"/>
    </reaction>
</comment>
<keyword evidence="3" id="KW-0963">Cytoplasm</keyword>
<dbReference type="InterPro" id="IPR014729">
    <property type="entry name" value="Rossmann-like_a/b/a_fold"/>
</dbReference>
<dbReference type="InterPro" id="IPR002300">
    <property type="entry name" value="aa-tRNA-synth_Ia"/>
</dbReference>
<dbReference type="FunFam" id="1.10.730.10:FF:000002">
    <property type="entry name" value="Leucine--tRNA ligase"/>
    <property type="match status" value="1"/>
</dbReference>
<dbReference type="NCBIfam" id="TIGR00396">
    <property type="entry name" value="leuS_bact"/>
    <property type="match status" value="1"/>
</dbReference>
<dbReference type="Pfam" id="PF13603">
    <property type="entry name" value="tRNA-synt_1_2"/>
    <property type="match status" value="1"/>
</dbReference>
<dbReference type="SUPFAM" id="SSF50677">
    <property type="entry name" value="ValRS/IleRS/LeuRS editing domain"/>
    <property type="match status" value="1"/>
</dbReference>
<feature type="domain" description="Aminoacyl-tRNA synthetase class Ia" evidence="12">
    <location>
        <begin position="415"/>
        <end position="615"/>
    </location>
</feature>
<evidence type="ECO:0000256" key="4">
    <source>
        <dbReference type="ARBA" id="ARBA00022598"/>
    </source>
</evidence>
<evidence type="ECO:0000256" key="3">
    <source>
        <dbReference type="ARBA" id="ARBA00022490"/>
    </source>
</evidence>
<dbReference type="CDD" id="cd07958">
    <property type="entry name" value="Anticodon_Ia_Leu_BEm"/>
    <property type="match status" value="1"/>
</dbReference>
<dbReference type="GO" id="GO:0002161">
    <property type="term" value="F:aminoacyl-tRNA deacylase activity"/>
    <property type="evidence" value="ECO:0007669"/>
    <property type="project" value="InterPro"/>
</dbReference>
<dbReference type="PANTHER" id="PTHR43740">
    <property type="entry name" value="LEUCYL-TRNA SYNTHETASE"/>
    <property type="match status" value="1"/>
</dbReference>
<dbReference type="EMBL" id="QMPY01000056">
    <property type="protein sequence ID" value="RLE07949.1"/>
    <property type="molecule type" value="Genomic_DNA"/>
</dbReference>
<feature type="non-terminal residue" evidence="16">
    <location>
        <position position="785"/>
    </location>
</feature>
<evidence type="ECO:0000259" key="15">
    <source>
        <dbReference type="Pfam" id="PF13603"/>
    </source>
</evidence>
<protein>
    <recommendedName>
        <fullName evidence="2 10">Leucine--tRNA ligase</fullName>
        <ecNumber evidence="2 10">6.1.1.4</ecNumber>
    </recommendedName>
</protein>
<evidence type="ECO:0000256" key="8">
    <source>
        <dbReference type="ARBA" id="ARBA00023146"/>
    </source>
</evidence>
<feature type="domain" description="Methionyl/Valyl/Leucyl/Isoleucyl-tRNA synthetase anticodon-binding" evidence="13">
    <location>
        <begin position="678"/>
        <end position="783"/>
    </location>
</feature>
<comment type="caution">
    <text evidence="16">The sequence shown here is derived from an EMBL/GenBank/DDBJ whole genome shotgun (WGS) entry which is preliminary data.</text>
</comment>
<dbReference type="InterPro" id="IPR001412">
    <property type="entry name" value="aa-tRNA-synth_I_CS"/>
</dbReference>
<keyword evidence="6 11" id="KW-0067">ATP-binding</keyword>
<dbReference type="InterPro" id="IPR015413">
    <property type="entry name" value="Methionyl/Leucyl_tRNA_Synth"/>
</dbReference>
<evidence type="ECO:0000259" key="14">
    <source>
        <dbReference type="Pfam" id="PF09334"/>
    </source>
</evidence>
<dbReference type="Pfam" id="PF09334">
    <property type="entry name" value="tRNA-synt_1g"/>
    <property type="match status" value="1"/>
</dbReference>
<evidence type="ECO:0000256" key="11">
    <source>
        <dbReference type="RuleBase" id="RU363035"/>
    </source>
</evidence>
<evidence type="ECO:0000256" key="1">
    <source>
        <dbReference type="ARBA" id="ARBA00005594"/>
    </source>
</evidence>
<dbReference type="InterPro" id="IPR009080">
    <property type="entry name" value="tRNAsynth_Ia_anticodon-bd"/>
</dbReference>
<dbReference type="GO" id="GO:0005524">
    <property type="term" value="F:ATP binding"/>
    <property type="evidence" value="ECO:0007669"/>
    <property type="project" value="UniProtKB-KW"/>
</dbReference>
<dbReference type="FunFam" id="3.40.50.620:FF:000212">
    <property type="entry name" value="Leucine--tRNA ligase"/>
    <property type="match status" value="1"/>
</dbReference>
<accession>A0A662D4N4</accession>
<dbReference type="Gene3D" id="3.40.50.620">
    <property type="entry name" value="HUPs"/>
    <property type="match status" value="2"/>
</dbReference>
<dbReference type="Gene3D" id="1.10.730.10">
    <property type="entry name" value="Isoleucyl-tRNA Synthetase, Domain 1"/>
    <property type="match status" value="1"/>
</dbReference>
<dbReference type="EC" id="6.1.1.4" evidence="2 10"/>
<dbReference type="FunFam" id="3.40.50.620:FF:000003">
    <property type="entry name" value="Leucine--tRNA ligase"/>
    <property type="match status" value="1"/>
</dbReference>
<evidence type="ECO:0000256" key="9">
    <source>
        <dbReference type="ARBA" id="ARBA00047469"/>
    </source>
</evidence>
<organism evidence="16 17">
    <name type="scientific">Aerophobetes bacterium</name>
    <dbReference type="NCBI Taxonomy" id="2030807"/>
    <lineage>
        <taxon>Bacteria</taxon>
        <taxon>Candidatus Aerophobota</taxon>
    </lineage>
</organism>
<reference evidence="16 17" key="1">
    <citation type="submission" date="2018-06" db="EMBL/GenBank/DDBJ databases">
        <title>Extensive metabolic versatility and redundancy in microbially diverse, dynamic hydrothermal sediments.</title>
        <authorList>
            <person name="Dombrowski N."/>
            <person name="Teske A."/>
            <person name="Baker B.J."/>
        </authorList>
    </citation>
    <scope>NUCLEOTIDE SEQUENCE [LARGE SCALE GENOMIC DNA]</scope>
    <source>
        <strain evidence="16">B7_G13</strain>
    </source>
</reference>
<dbReference type="GO" id="GO:0004823">
    <property type="term" value="F:leucine-tRNA ligase activity"/>
    <property type="evidence" value="ECO:0007669"/>
    <property type="project" value="UniProtKB-UniRule"/>
</dbReference>
<evidence type="ECO:0000256" key="6">
    <source>
        <dbReference type="ARBA" id="ARBA00022840"/>
    </source>
</evidence>
<dbReference type="InterPro" id="IPR013155">
    <property type="entry name" value="M/V/L/I-tRNA-synth_anticd-bd"/>
</dbReference>
<evidence type="ECO:0000256" key="5">
    <source>
        <dbReference type="ARBA" id="ARBA00022741"/>
    </source>
</evidence>
<dbReference type="HAMAP" id="MF_00049_B">
    <property type="entry name" value="Leu_tRNA_synth_B"/>
    <property type="match status" value="1"/>
</dbReference>
<dbReference type="Pfam" id="PF00133">
    <property type="entry name" value="tRNA-synt_1"/>
    <property type="match status" value="1"/>
</dbReference>
<dbReference type="PRINTS" id="PR00985">
    <property type="entry name" value="TRNASYNTHLEU"/>
</dbReference>
<dbReference type="InterPro" id="IPR025709">
    <property type="entry name" value="Leu_tRNA-synth_edit"/>
</dbReference>
<evidence type="ECO:0000313" key="16">
    <source>
        <dbReference type="EMBL" id="RLE07949.1"/>
    </source>
</evidence>
<evidence type="ECO:0000256" key="10">
    <source>
        <dbReference type="NCBIfam" id="TIGR00396"/>
    </source>
</evidence>
<comment type="similarity">
    <text evidence="1 11">Belongs to the class-I aminoacyl-tRNA synthetase family.</text>
</comment>
<dbReference type="PROSITE" id="PS00178">
    <property type="entry name" value="AA_TRNA_LIGASE_I"/>
    <property type="match status" value="1"/>
</dbReference>
<keyword evidence="5 11" id="KW-0547">Nucleotide-binding</keyword>